<dbReference type="Proteomes" id="UP000235371">
    <property type="component" value="Unassembled WGS sequence"/>
</dbReference>
<keyword evidence="2" id="KW-0812">Transmembrane</keyword>
<protein>
    <recommendedName>
        <fullName evidence="5">C6 transcription factor</fullName>
    </recommendedName>
</protein>
<dbReference type="RefSeq" id="XP_024743290.1">
    <property type="nucleotide sequence ID" value="XM_024886295.1"/>
</dbReference>
<evidence type="ECO:0008006" key="5">
    <source>
        <dbReference type="Google" id="ProtNLM"/>
    </source>
</evidence>
<feature type="transmembrane region" description="Helical" evidence="2">
    <location>
        <begin position="205"/>
        <end position="224"/>
    </location>
</feature>
<dbReference type="OrthoDB" id="60858at2759"/>
<dbReference type="STRING" id="1095630.A0A2J6TTQ7"/>
<dbReference type="PANTHER" id="PTHR37919:SF2">
    <property type="entry name" value="EXPERA DOMAIN-CONTAINING PROTEIN"/>
    <property type="match status" value="1"/>
</dbReference>
<dbReference type="EMBL" id="KZ613743">
    <property type="protein sequence ID" value="PMD66386.1"/>
    <property type="molecule type" value="Genomic_DNA"/>
</dbReference>
<proteinExistence type="predicted"/>
<feature type="region of interest" description="Disordered" evidence="1">
    <location>
        <begin position="1"/>
        <end position="35"/>
    </location>
</feature>
<feature type="transmembrane region" description="Helical" evidence="2">
    <location>
        <begin position="165"/>
        <end position="185"/>
    </location>
</feature>
<keyword evidence="4" id="KW-1185">Reference proteome</keyword>
<dbReference type="AlphaFoldDB" id="A0A2J6TTQ7"/>
<accession>A0A2J6TTQ7</accession>
<organism evidence="3 4">
    <name type="scientific">Hyaloscypha bicolor E</name>
    <dbReference type="NCBI Taxonomy" id="1095630"/>
    <lineage>
        <taxon>Eukaryota</taxon>
        <taxon>Fungi</taxon>
        <taxon>Dikarya</taxon>
        <taxon>Ascomycota</taxon>
        <taxon>Pezizomycotina</taxon>
        <taxon>Leotiomycetes</taxon>
        <taxon>Helotiales</taxon>
        <taxon>Hyaloscyphaceae</taxon>
        <taxon>Hyaloscypha</taxon>
        <taxon>Hyaloscypha bicolor</taxon>
    </lineage>
</organism>
<gene>
    <name evidence="3" type="ORF">K444DRAFT_658720</name>
</gene>
<sequence>MVSTRGHPKEFPEPDLTPGKSTPSTPSKSSRSRLARKGKWAHTPSNLAIIWLFVSLPLVSWDTFYVLFRPSTMPGGWLHWPLYVPYELYGKIDFIYGWKAFNEHNGFTSAQGMLNVIESLMYGYYLYILYSYGKQSKAQGRGAPKASTVGFLGQQRYVDGEMGGLAVLVVYSAALMTLSKTVLYWLNEYYSGFENIGHNNFTDLLFLWIIPNGAWIVLPTYMVYASGCEILQGLAIVGGGASPSSDDTSLVKTE</sequence>
<keyword evidence="2" id="KW-1133">Transmembrane helix</keyword>
<name>A0A2J6TTQ7_9HELO</name>
<dbReference type="GeneID" id="36594372"/>
<reference evidence="3 4" key="1">
    <citation type="submission" date="2016-04" db="EMBL/GenBank/DDBJ databases">
        <title>A degradative enzymes factory behind the ericoid mycorrhizal symbiosis.</title>
        <authorList>
            <consortium name="DOE Joint Genome Institute"/>
            <person name="Martino E."/>
            <person name="Morin E."/>
            <person name="Grelet G."/>
            <person name="Kuo A."/>
            <person name="Kohler A."/>
            <person name="Daghino S."/>
            <person name="Barry K."/>
            <person name="Choi C."/>
            <person name="Cichocki N."/>
            <person name="Clum A."/>
            <person name="Copeland A."/>
            <person name="Hainaut M."/>
            <person name="Haridas S."/>
            <person name="Labutti K."/>
            <person name="Lindquist E."/>
            <person name="Lipzen A."/>
            <person name="Khouja H.-R."/>
            <person name="Murat C."/>
            <person name="Ohm R."/>
            <person name="Olson A."/>
            <person name="Spatafora J."/>
            <person name="Veneault-Fourrey C."/>
            <person name="Henrissat B."/>
            <person name="Grigoriev I."/>
            <person name="Martin F."/>
            <person name="Perotto S."/>
        </authorList>
    </citation>
    <scope>NUCLEOTIDE SEQUENCE [LARGE SCALE GENOMIC DNA]</scope>
    <source>
        <strain evidence="3 4">E</strain>
    </source>
</reference>
<dbReference type="PANTHER" id="PTHR37919">
    <property type="entry name" value="PROTEIN CBG05606"/>
    <property type="match status" value="1"/>
</dbReference>
<evidence type="ECO:0000313" key="3">
    <source>
        <dbReference type="EMBL" id="PMD66386.1"/>
    </source>
</evidence>
<evidence type="ECO:0000256" key="1">
    <source>
        <dbReference type="SAM" id="MobiDB-lite"/>
    </source>
</evidence>
<keyword evidence="2" id="KW-0472">Membrane</keyword>
<dbReference type="InParanoid" id="A0A2J6TTQ7"/>
<evidence type="ECO:0000256" key="2">
    <source>
        <dbReference type="SAM" id="Phobius"/>
    </source>
</evidence>
<feature type="compositionally biased region" description="Low complexity" evidence="1">
    <location>
        <begin position="20"/>
        <end position="29"/>
    </location>
</feature>
<evidence type="ECO:0000313" key="4">
    <source>
        <dbReference type="Proteomes" id="UP000235371"/>
    </source>
</evidence>
<feature type="transmembrane region" description="Helical" evidence="2">
    <location>
        <begin position="48"/>
        <end position="68"/>
    </location>
</feature>